<name>A0A8H6ZKL0_9AGAR</name>
<dbReference type="OrthoDB" id="2644397at2759"/>
<feature type="transmembrane region" description="Helical" evidence="1">
    <location>
        <begin position="1015"/>
        <end position="1040"/>
    </location>
</feature>
<organism evidence="2 3">
    <name type="scientific">Mycena sanguinolenta</name>
    <dbReference type="NCBI Taxonomy" id="230812"/>
    <lineage>
        <taxon>Eukaryota</taxon>
        <taxon>Fungi</taxon>
        <taxon>Dikarya</taxon>
        <taxon>Basidiomycota</taxon>
        <taxon>Agaricomycotina</taxon>
        <taxon>Agaricomycetes</taxon>
        <taxon>Agaricomycetidae</taxon>
        <taxon>Agaricales</taxon>
        <taxon>Marasmiineae</taxon>
        <taxon>Mycenaceae</taxon>
        <taxon>Mycena</taxon>
    </lineage>
</organism>
<feature type="transmembrane region" description="Helical" evidence="1">
    <location>
        <begin position="576"/>
        <end position="595"/>
    </location>
</feature>
<keyword evidence="1" id="KW-0472">Membrane</keyword>
<comment type="caution">
    <text evidence="2">The sequence shown here is derived from an EMBL/GenBank/DDBJ whole genome shotgun (WGS) entry which is preliminary data.</text>
</comment>
<dbReference type="AlphaFoldDB" id="A0A8H6ZKL0"/>
<protein>
    <submittedName>
        <fullName evidence="2">Uncharacterized protein</fullName>
    </submittedName>
</protein>
<accession>A0A8H6ZKL0</accession>
<keyword evidence="1" id="KW-0812">Transmembrane</keyword>
<evidence type="ECO:0000313" key="2">
    <source>
        <dbReference type="EMBL" id="KAF7378111.1"/>
    </source>
</evidence>
<keyword evidence="3" id="KW-1185">Reference proteome</keyword>
<sequence>MPSPSHMITTAECRSYDRYSSSDETFHEDSVSLLSIKDTVATQTFGTVYSAVLVFLTQTLAMRCNFRPNQTLTAIHDSISAWVGLGSALVTLWNQVAVPASVFGTLNIVGYLSCISILHISIPAILSVEVFNTTVAVPAGTLGIPEYVNTSVINTTRGYMATFATDPLIFRGLFDDSQMVGLLNGSLYEVLVTTTPKKAQISSANFGNATGFDVVVDGLPGQFSASDTSLLPNALSMYSQAQYYQAGSNNSIYLSTTNMVIDSEGRQGSPLVFDHQPPAIFKDLTHLNLRSSQIQFLRCSKALVPQSATIEATSNIVIDGNLYPSIYKNHSTWVPAAELNFTSQDSTLVGGDLWADILIDSFGTGVNFVDEYLMSDLGLDPFANATSTVLKLHDIENTIANMLAMVFWSATRIKANPWYIKYSILATGSISADNGLESGAVPELATGTTTIMQETSRVRLNSNIVAVAFGLATAIIQMSFSIAFLCTPIEHGKSVEGSGMLHNIWAWRNHHQFSKSLKYVQEPTEVNLRTIGLQSTKTTDQKHHLDQCLEKTVLVDELQPKVRETLPGVKHAKIGIALHVVLVGLFVTTFAVAGARKEHSVVVPITNQQTVSFLCKLATTTFGMIYYNLLVYMTQKLAITSAIQQYSFLTTTHDKVLAWTGIGSAILTLWRQVKLPGSLFKILHISLYLATISVLHVATPALVSVESFELSILTTANTQGVTEWSNTTDNSTLDSLALGGSFLPWVNDLDPALTLGLSNGSLYDVLETAYLSSSPAEISAVGFNITCGYIPHLTVKEIQPTYYDISFPADDFVLELRIIPGNILILNSNLLGGLPADSMKTNADSVILFTQNPVYDSDGNLGSPVTIPLSNLTMQFLQCSNTLVAQTGQVDTGSRSIIPNSLYPAIKKSSSKWRPYTSVSAAGKQDESSLLEGKYWAEILTAFSSPDLLFVYGVSVDDGSMNLMQQLGLNPGGGHANMTTLAKEVVTDNSSERLSTPILATGTVEQVVLAARLDISLAATATALGASILLLILVSMFAAATPIHNSSLTSLGFLQTIWVFEHHPELSEILEEVEDPSDYNLRAAGLVKVRLSDALHSEEYDQCCSTDETEL</sequence>
<proteinExistence type="predicted"/>
<dbReference type="EMBL" id="JACAZH010000001">
    <property type="protein sequence ID" value="KAF7378111.1"/>
    <property type="molecule type" value="Genomic_DNA"/>
</dbReference>
<reference evidence="2" key="1">
    <citation type="submission" date="2020-05" db="EMBL/GenBank/DDBJ databases">
        <title>Mycena genomes resolve the evolution of fungal bioluminescence.</title>
        <authorList>
            <person name="Tsai I.J."/>
        </authorList>
    </citation>
    <scope>NUCLEOTIDE SEQUENCE</scope>
    <source>
        <strain evidence="2">160909Yilan</strain>
    </source>
</reference>
<evidence type="ECO:0000256" key="1">
    <source>
        <dbReference type="SAM" id="Phobius"/>
    </source>
</evidence>
<keyword evidence="1" id="KW-1133">Transmembrane helix</keyword>
<feature type="transmembrane region" description="Helical" evidence="1">
    <location>
        <begin position="464"/>
        <end position="486"/>
    </location>
</feature>
<feature type="transmembrane region" description="Helical" evidence="1">
    <location>
        <begin position="685"/>
        <end position="703"/>
    </location>
</feature>
<evidence type="ECO:0000313" key="3">
    <source>
        <dbReference type="Proteomes" id="UP000623467"/>
    </source>
</evidence>
<dbReference type="Proteomes" id="UP000623467">
    <property type="component" value="Unassembled WGS sequence"/>
</dbReference>
<gene>
    <name evidence="2" type="ORF">MSAN_00235300</name>
</gene>